<evidence type="ECO:0000256" key="1">
    <source>
        <dbReference type="SAM" id="MobiDB-lite"/>
    </source>
</evidence>
<sequence>MPTYIVRPCLGIISIQENRAYSAADEWALLIGRDLSLGSCHGAAVSTPIAFAVVSVEPGVVAGANATKRRQAHRHVIKSYCRDNVGEDGVSACVDEGCDAKKEHWTQHISTILAVAVAERFSDQCARHSIRGLGPCDTVLVATTSAGRFDIDQDSGLGDGRALVCIAVRIAIGRTCFCTRHRGTTWSLDMVLGGTYLDLRADKQAFGAVLLRERPGFLDVDFRTTAPGTSVRRPLVIAFKVKGQVTGARDVDEVQANTRAAMVALRGRTIELRSPVFRATSDPWVIGLRTHRRLLAFTHAITFLEAADREAGVNWTCASQLLPLCKRTDGHSTYEEHHTVYSDHTPRGRRDGLQGPPLGRGCMARGSPRDPAACARLPVGKHGLALEASDSLISLGGGESLVEQLAVTIEERTPLAAARTITTTNTSASASMPSGAYTERASILRSVAPIHFDDASRLVSPPPWAAGRAPGFRSQINRTPGIWGGRCGPCGALRQEQASSRADLQRTTHGVERAIALRHSRGSSFYVNYQGGGFASARRRERQGSLPSWGWVPELACWILTKALEVRATITMMVYARTDGSWFPAGSRDIELSVAYRGPTSEGNRPRTDYFAYQIVGCQVGSLEERRDQNGVTRKLQTRTNSCGSNFEGLRIWARARREEAKDLGESERAWHRADWVHKPGIRAALLPSTARPLLIRLASPTLKFPLVIPTERAVPSMAPLASYSGAPPMYSMSGYFGGSQAAPADPAYPAADSQYTSSSRTHSHWQPSFPASYSPFPSVGSLSSYSSSSTPAMPYSSDYDSAHHHPALAHSPTAPAYTRVPDPVPDPVPAHVHVPEPSFGRGYWSSALYIVNPGSPVHPPPTPAILAPLLRVKSEEDSDGGFIFELPPAGCPSAGPGTMPEVPLRATHACKAMRALMSSFRLDPFAMHNGIRSAAVTAAPTGIEVGPLRHEPLLFEWQAHLDAPLLPPSPSWSTRSLSPMRYSLNDEIEEKWVPRGVATAVYEPFEQDAADDAEDAALEPLMAAAQSLTWGTSYAQPEQHMTGYPAQPLSIFRAPQAQPAQSHPHSNVLEADAHSHYAQQQHQNQPHHTGAGRNALHAERDYRSAMPIQAPAPQHPRYTQEYGEYAGGAHGIAPGTPWTRRPHDSHRHAATPALSPARTTFGDGTELAQLARCATGSRLMRAGPGRGGCGETQTGCVGFRGMHENGEYRFVGRHIVNATMWTDFQYAPAVRRGCRIEAITNSLLHYVLVIQRIVHRGQPGGAVSAPCVAPSDDGVQAMLFANRVLPRSGHAVMKFQICLMGSLPFDGHIETPHKPTSTAGAILANAIRAQPRRQYLTLLVAGIDVIMDAGMLKAPPPRTWSSEPTRPCCRGGRLAITVAQQACALAGRGMGMCTSNKLRAHRGVSIVTAPQGGAGWTNYAASPMRSCASADAYRKRMSPSRRVYSERPHTLQPGCSAWMLPADLASSTSTARPEEPKARARAPLRAQGPLRLVPARQSARGRAGAECTPLNLANRSSTLLLPHAGVRVVRLTMRWARALEPADIEYEWGMICFAILRMHSAPHTLRDRIRAGTSSPCVILAEITAKHETLYGLCPPAKHAKKGGARKPQEREGTTQRAAAKATILSAQRHPFSILFTVQRVGGSAGMWTDPCLVAASATAEFAVTRSGQFADANRTLKRTHYVGPCRLAKERRPEASRHHQVVNK</sequence>
<dbReference type="STRING" id="670580.A0A1X6MWQ8"/>
<keyword evidence="3" id="KW-1185">Reference proteome</keyword>
<proteinExistence type="predicted"/>
<dbReference type="Proteomes" id="UP000194127">
    <property type="component" value="Unassembled WGS sequence"/>
</dbReference>
<protein>
    <submittedName>
        <fullName evidence="2">Uncharacterized protein</fullName>
    </submittedName>
</protein>
<feature type="region of interest" description="Disordered" evidence="1">
    <location>
        <begin position="338"/>
        <end position="358"/>
    </location>
</feature>
<organism evidence="2 3">
    <name type="scientific">Postia placenta MAD-698-R-SB12</name>
    <dbReference type="NCBI Taxonomy" id="670580"/>
    <lineage>
        <taxon>Eukaryota</taxon>
        <taxon>Fungi</taxon>
        <taxon>Dikarya</taxon>
        <taxon>Basidiomycota</taxon>
        <taxon>Agaricomycotina</taxon>
        <taxon>Agaricomycetes</taxon>
        <taxon>Polyporales</taxon>
        <taxon>Adustoporiaceae</taxon>
        <taxon>Rhodonia</taxon>
    </lineage>
</organism>
<dbReference type="RefSeq" id="XP_024337585.1">
    <property type="nucleotide sequence ID" value="XM_024479216.1"/>
</dbReference>
<dbReference type="OrthoDB" id="3270670at2759"/>
<name>A0A1X6MWQ8_9APHY</name>
<accession>A0A1X6MWQ8</accession>
<evidence type="ECO:0000313" key="2">
    <source>
        <dbReference type="EMBL" id="OSX60791.1"/>
    </source>
</evidence>
<dbReference type="GeneID" id="36324166"/>
<evidence type="ECO:0000313" key="3">
    <source>
        <dbReference type="Proteomes" id="UP000194127"/>
    </source>
</evidence>
<feature type="compositionally biased region" description="Basic and acidic residues" evidence="1">
    <location>
        <begin position="338"/>
        <end position="352"/>
    </location>
</feature>
<dbReference type="EMBL" id="KZ110599">
    <property type="protein sequence ID" value="OSX60791.1"/>
    <property type="molecule type" value="Genomic_DNA"/>
</dbReference>
<gene>
    <name evidence="2" type="ORF">POSPLADRAFT_1047159</name>
</gene>
<reference evidence="2 3" key="1">
    <citation type="submission" date="2017-04" db="EMBL/GenBank/DDBJ databases">
        <title>Genome Sequence of the Model Brown-Rot Fungus Postia placenta SB12.</title>
        <authorList>
            <consortium name="DOE Joint Genome Institute"/>
            <person name="Gaskell J."/>
            <person name="Kersten P."/>
            <person name="Larrondo L.F."/>
            <person name="Canessa P."/>
            <person name="Martinez D."/>
            <person name="Hibbett D."/>
            <person name="Schmoll M."/>
            <person name="Kubicek C.P."/>
            <person name="Martinez A.T."/>
            <person name="Yadav J."/>
            <person name="Master E."/>
            <person name="Magnuson J.K."/>
            <person name="James T."/>
            <person name="Yaver D."/>
            <person name="Berka R."/>
            <person name="Labutti K."/>
            <person name="Lipzen A."/>
            <person name="Aerts A."/>
            <person name="Barry K."/>
            <person name="Henrissat B."/>
            <person name="Blanchette R."/>
            <person name="Grigoriev I."/>
            <person name="Cullen D."/>
        </authorList>
    </citation>
    <scope>NUCLEOTIDE SEQUENCE [LARGE SCALE GENOMIC DNA]</scope>
    <source>
        <strain evidence="2 3">MAD-698-R-SB12</strain>
    </source>
</reference>